<protein>
    <submittedName>
        <fullName evidence="2">Uncharacterized protein</fullName>
    </submittedName>
</protein>
<gene>
    <name evidence="2" type="ORF">EKO27_g8528</name>
</gene>
<sequence>MQFQTYLSILVAIAGVVSSAPTPADGSASHEIETRENVRAVKKSAGGRFKPIWVIGHDEDAEGGAEHIGFRLFEAGEEGVGAHEKPHGFHGKTSDEEKSSFWYYY</sequence>
<reference evidence="2 3" key="1">
    <citation type="submission" date="2018-12" db="EMBL/GenBank/DDBJ databases">
        <title>Draft genome sequence of Xylaria grammica IHI A82.</title>
        <authorList>
            <person name="Buettner E."/>
            <person name="Kellner H."/>
        </authorList>
    </citation>
    <scope>NUCLEOTIDE SEQUENCE [LARGE SCALE GENOMIC DNA]</scope>
    <source>
        <strain evidence="2 3">IHI A82</strain>
    </source>
</reference>
<accession>A0A439CX10</accession>
<name>A0A439CX10_9PEZI</name>
<keyword evidence="3" id="KW-1185">Reference proteome</keyword>
<dbReference type="Proteomes" id="UP000286045">
    <property type="component" value="Unassembled WGS sequence"/>
</dbReference>
<evidence type="ECO:0000256" key="1">
    <source>
        <dbReference type="SAM" id="SignalP"/>
    </source>
</evidence>
<keyword evidence="1" id="KW-0732">Signal</keyword>
<dbReference type="AlphaFoldDB" id="A0A439CX10"/>
<evidence type="ECO:0000313" key="3">
    <source>
        <dbReference type="Proteomes" id="UP000286045"/>
    </source>
</evidence>
<proteinExistence type="predicted"/>
<organism evidence="2 3">
    <name type="scientific">Xylaria grammica</name>
    <dbReference type="NCBI Taxonomy" id="363999"/>
    <lineage>
        <taxon>Eukaryota</taxon>
        <taxon>Fungi</taxon>
        <taxon>Dikarya</taxon>
        <taxon>Ascomycota</taxon>
        <taxon>Pezizomycotina</taxon>
        <taxon>Sordariomycetes</taxon>
        <taxon>Xylariomycetidae</taxon>
        <taxon>Xylariales</taxon>
        <taxon>Xylariaceae</taxon>
        <taxon>Xylaria</taxon>
    </lineage>
</organism>
<evidence type="ECO:0000313" key="2">
    <source>
        <dbReference type="EMBL" id="RWA06577.1"/>
    </source>
</evidence>
<dbReference type="EMBL" id="RYZI01000325">
    <property type="protein sequence ID" value="RWA06577.1"/>
    <property type="molecule type" value="Genomic_DNA"/>
</dbReference>
<feature type="signal peptide" evidence="1">
    <location>
        <begin position="1"/>
        <end position="19"/>
    </location>
</feature>
<comment type="caution">
    <text evidence="2">The sequence shown here is derived from an EMBL/GenBank/DDBJ whole genome shotgun (WGS) entry which is preliminary data.</text>
</comment>
<feature type="chain" id="PRO_5019551757" evidence="1">
    <location>
        <begin position="20"/>
        <end position="105"/>
    </location>
</feature>